<protein>
    <submittedName>
        <fullName evidence="11">ABC transporter B family member 26</fullName>
    </submittedName>
</protein>
<keyword evidence="2 8" id="KW-0812">Transmembrane</keyword>
<dbReference type="InterPro" id="IPR036640">
    <property type="entry name" value="ABC1_TM_sf"/>
</dbReference>
<dbReference type="GO" id="GO:0042626">
    <property type="term" value="F:ATPase-coupled transmembrane transporter activity"/>
    <property type="evidence" value="ECO:0000318"/>
    <property type="project" value="GO_Central"/>
</dbReference>
<evidence type="ECO:0000256" key="2">
    <source>
        <dbReference type="ARBA" id="ARBA00022692"/>
    </source>
</evidence>
<feature type="transmembrane region" description="Helical" evidence="8">
    <location>
        <begin position="153"/>
        <end position="175"/>
    </location>
</feature>
<keyword evidence="3" id="KW-0547">Nucleotide-binding</keyword>
<gene>
    <name evidence="11" type="ORF">TCM_016965</name>
</gene>
<proteinExistence type="predicted"/>
<dbReference type="eggNOG" id="KOG0058">
    <property type="taxonomic scope" value="Eukaryota"/>
</dbReference>
<name>A0A061EC45_THECC</name>
<dbReference type="InterPro" id="IPR011527">
    <property type="entry name" value="ABC1_TM_dom"/>
</dbReference>
<dbReference type="PANTHER" id="PTHR43394:SF19">
    <property type="entry name" value="ABC TRANSPORTER B FAMILY"/>
    <property type="match status" value="1"/>
</dbReference>
<dbReference type="HOGENOM" id="CLU_000604_84_3_1"/>
<dbReference type="InterPro" id="IPR003439">
    <property type="entry name" value="ABC_transporter-like_ATP-bd"/>
</dbReference>
<keyword evidence="5 8" id="KW-1133">Transmembrane helix</keyword>
<dbReference type="SUPFAM" id="SSF52540">
    <property type="entry name" value="P-loop containing nucleoside triphosphate hydrolases"/>
    <property type="match status" value="1"/>
</dbReference>
<dbReference type="GO" id="GO:0140359">
    <property type="term" value="F:ABC-type transporter activity"/>
    <property type="evidence" value="ECO:0007669"/>
    <property type="project" value="InterPro"/>
</dbReference>
<dbReference type="Pfam" id="PF00005">
    <property type="entry name" value="ABC_tran"/>
    <property type="match status" value="1"/>
</dbReference>
<dbReference type="Gramene" id="EOY02501">
    <property type="protein sequence ID" value="EOY02501"/>
    <property type="gene ID" value="TCM_016965"/>
</dbReference>
<evidence type="ECO:0000256" key="6">
    <source>
        <dbReference type="ARBA" id="ARBA00023136"/>
    </source>
</evidence>
<feature type="region of interest" description="Disordered" evidence="7">
    <location>
        <begin position="24"/>
        <end position="53"/>
    </location>
</feature>
<dbReference type="InterPro" id="IPR039421">
    <property type="entry name" value="Type_1_exporter"/>
</dbReference>
<dbReference type="Proteomes" id="UP000026915">
    <property type="component" value="Chromosome 4"/>
</dbReference>
<feature type="transmembrane region" description="Helical" evidence="8">
    <location>
        <begin position="109"/>
        <end position="132"/>
    </location>
</feature>
<evidence type="ECO:0000256" key="5">
    <source>
        <dbReference type="ARBA" id="ARBA00022989"/>
    </source>
</evidence>
<dbReference type="InterPro" id="IPR017871">
    <property type="entry name" value="ABC_transporter-like_CS"/>
</dbReference>
<dbReference type="Gene3D" id="3.40.50.300">
    <property type="entry name" value="P-loop containing nucleotide triphosphate hydrolases"/>
    <property type="match status" value="1"/>
</dbReference>
<evidence type="ECO:0000256" key="1">
    <source>
        <dbReference type="ARBA" id="ARBA00004141"/>
    </source>
</evidence>
<keyword evidence="12" id="KW-1185">Reference proteome</keyword>
<dbReference type="CDD" id="cd18572">
    <property type="entry name" value="ABC_6TM_TAP"/>
    <property type="match status" value="1"/>
</dbReference>
<dbReference type="InParanoid" id="A0A061EC45"/>
<dbReference type="PROSITE" id="PS00211">
    <property type="entry name" value="ABC_TRANSPORTER_1"/>
    <property type="match status" value="1"/>
</dbReference>
<dbReference type="PROSITE" id="PS50929">
    <property type="entry name" value="ABC_TM1F"/>
    <property type="match status" value="1"/>
</dbReference>
<dbReference type="SUPFAM" id="SSF90123">
    <property type="entry name" value="ABC transporter transmembrane region"/>
    <property type="match status" value="1"/>
</dbReference>
<dbReference type="AlphaFoldDB" id="A0A061EC45"/>
<dbReference type="PANTHER" id="PTHR43394">
    <property type="entry name" value="ATP-DEPENDENT PERMEASE MDL1, MITOCHONDRIAL"/>
    <property type="match status" value="1"/>
</dbReference>
<dbReference type="InterPro" id="IPR027417">
    <property type="entry name" value="P-loop_NTPase"/>
</dbReference>
<dbReference type="SMART" id="SM00382">
    <property type="entry name" value="AAA"/>
    <property type="match status" value="1"/>
</dbReference>
<evidence type="ECO:0000259" key="9">
    <source>
        <dbReference type="PROSITE" id="PS50893"/>
    </source>
</evidence>
<dbReference type="PROSITE" id="PS50893">
    <property type="entry name" value="ABC_TRANSPORTER_2"/>
    <property type="match status" value="1"/>
</dbReference>
<feature type="domain" description="ABC transmembrane type-1" evidence="10">
    <location>
        <begin position="112"/>
        <end position="393"/>
    </location>
</feature>
<dbReference type="EMBL" id="CM001882">
    <property type="protein sequence ID" value="EOY02501.1"/>
    <property type="molecule type" value="Genomic_DNA"/>
</dbReference>
<dbReference type="GO" id="GO:0016020">
    <property type="term" value="C:membrane"/>
    <property type="evidence" value="ECO:0007669"/>
    <property type="project" value="UniProtKB-SubCell"/>
</dbReference>
<reference evidence="11 12" key="1">
    <citation type="journal article" date="2013" name="Genome Biol.">
        <title>The genome sequence of the most widely cultivated cacao type and its use to identify candidate genes regulating pod color.</title>
        <authorList>
            <person name="Motamayor J.C."/>
            <person name="Mockaitis K."/>
            <person name="Schmutz J."/>
            <person name="Haiminen N."/>
            <person name="Iii D.L."/>
            <person name="Cornejo O."/>
            <person name="Findley S.D."/>
            <person name="Zheng P."/>
            <person name="Utro F."/>
            <person name="Royaert S."/>
            <person name="Saski C."/>
            <person name="Jenkins J."/>
            <person name="Podicheti R."/>
            <person name="Zhao M."/>
            <person name="Scheffler B.E."/>
            <person name="Stack J.C."/>
            <person name="Feltus F.A."/>
            <person name="Mustiga G.M."/>
            <person name="Amores F."/>
            <person name="Phillips W."/>
            <person name="Marelli J.P."/>
            <person name="May G.D."/>
            <person name="Shapiro H."/>
            <person name="Ma J."/>
            <person name="Bustamante C.D."/>
            <person name="Schnell R.J."/>
            <person name="Main D."/>
            <person name="Gilbert D."/>
            <person name="Parida L."/>
            <person name="Kuhn D.N."/>
        </authorList>
    </citation>
    <scope>NUCLEOTIDE SEQUENCE [LARGE SCALE GENOMIC DNA]</scope>
    <source>
        <strain evidence="12">cv. Matina 1-6</strain>
    </source>
</reference>
<dbReference type="Gene3D" id="1.20.1560.10">
    <property type="entry name" value="ABC transporter type 1, transmembrane domain"/>
    <property type="match status" value="1"/>
</dbReference>
<keyword evidence="6 8" id="KW-0472">Membrane</keyword>
<feature type="domain" description="ABC transporter" evidence="9">
    <location>
        <begin position="427"/>
        <end position="666"/>
    </location>
</feature>
<comment type="subcellular location">
    <subcellularLocation>
        <location evidence="1">Membrane</location>
        <topology evidence="1">Multi-pass membrane protein</topology>
    </subcellularLocation>
</comment>
<evidence type="ECO:0000313" key="11">
    <source>
        <dbReference type="EMBL" id="EOY02501.1"/>
    </source>
</evidence>
<dbReference type="Pfam" id="PF00664">
    <property type="entry name" value="ABC_membrane"/>
    <property type="match status" value="1"/>
</dbReference>
<sequence>MKYQNHPSYLSNFIPPWPSLCPPPFSSTKPKRQRFKSPASQFSPPNRSKNADFPKVLSKKCSRGLGAVQPRDSWWSLRDIEAPKSSPEKPFTVWIALTRMWSLIGDDKWIIFLAIGALIIAAVSEISMPRTLAASVFSANRGESAAFFRSSRVLILLLIISGICSGLRSGCFAIANTILVKRLRGSLFASLIFQDISFFDTEMVGSLTSRLGADCQRLSHVIGNDIHLIIRNVIQGTGAVINLLTLSWPLTLPTLVICSVLAIIFSFYGRYQKRAAKFTQELNACANNVAQETLSLMRTVRAYGTEGEELGRYKQWLDALGFVSIRESAAYGFWNMSFLTLYRSTQVLAVLLGGMCIMNSHVSAEQLTKYILYCEWLIYATWRVVDNSSSLLQSIGASEKVFQLMDLLPADQFFSKGVKLQRVMGNIQFVNVSFHYPSRITVPILDHLNLSVQANEVVAIVGLSGSGKSTLVNLMLRLYEPVSGQIYVGGLPLKELDIRWLREKIGFVGQDPHLFNMDIESNIKYGCPRDVKEEDIEWAAKQADAHGFISSLPFGYQTIVDGNLLSGGQKQRIAIARAILRDPAILVLDEATSALDAESEYNVKGVLHALRNESRAERTIIIVAHRLSTIKTADRIAVMDGGRIVEMGDHTELLLRDRKKKGEKILKGLSGEISLLRN</sequence>
<organism evidence="11 12">
    <name type="scientific">Theobroma cacao</name>
    <name type="common">Cacao</name>
    <name type="synonym">Cocoa</name>
    <dbReference type="NCBI Taxonomy" id="3641"/>
    <lineage>
        <taxon>Eukaryota</taxon>
        <taxon>Viridiplantae</taxon>
        <taxon>Streptophyta</taxon>
        <taxon>Embryophyta</taxon>
        <taxon>Tracheophyta</taxon>
        <taxon>Spermatophyta</taxon>
        <taxon>Magnoliopsida</taxon>
        <taxon>eudicotyledons</taxon>
        <taxon>Gunneridae</taxon>
        <taxon>Pentapetalae</taxon>
        <taxon>rosids</taxon>
        <taxon>malvids</taxon>
        <taxon>Malvales</taxon>
        <taxon>Malvaceae</taxon>
        <taxon>Byttnerioideae</taxon>
        <taxon>Theobroma</taxon>
    </lineage>
</organism>
<evidence type="ECO:0000259" key="10">
    <source>
        <dbReference type="PROSITE" id="PS50929"/>
    </source>
</evidence>
<evidence type="ECO:0000256" key="7">
    <source>
        <dbReference type="SAM" id="MobiDB-lite"/>
    </source>
</evidence>
<keyword evidence="4" id="KW-0067">ATP-binding</keyword>
<evidence type="ECO:0000313" key="12">
    <source>
        <dbReference type="Proteomes" id="UP000026915"/>
    </source>
</evidence>
<dbReference type="STRING" id="3641.A0A061EC45"/>
<dbReference type="GO" id="GO:0016887">
    <property type="term" value="F:ATP hydrolysis activity"/>
    <property type="evidence" value="ECO:0007669"/>
    <property type="project" value="InterPro"/>
</dbReference>
<feature type="compositionally biased region" description="Polar residues" evidence="7">
    <location>
        <begin position="38"/>
        <end position="48"/>
    </location>
</feature>
<accession>A0A061EC45</accession>
<evidence type="ECO:0000256" key="4">
    <source>
        <dbReference type="ARBA" id="ARBA00022840"/>
    </source>
</evidence>
<dbReference type="GO" id="GO:0005524">
    <property type="term" value="F:ATP binding"/>
    <property type="evidence" value="ECO:0007669"/>
    <property type="project" value="UniProtKB-KW"/>
</dbReference>
<dbReference type="FunFam" id="3.40.50.300:FF:000218">
    <property type="entry name" value="Multidrug ABC transporter ATP-binding protein"/>
    <property type="match status" value="1"/>
</dbReference>
<dbReference type="InterPro" id="IPR003593">
    <property type="entry name" value="AAA+_ATPase"/>
</dbReference>
<feature type="transmembrane region" description="Helical" evidence="8">
    <location>
        <begin position="250"/>
        <end position="268"/>
    </location>
</feature>
<dbReference type="OMA" id="LGADCQR"/>
<evidence type="ECO:0000256" key="8">
    <source>
        <dbReference type="SAM" id="Phobius"/>
    </source>
</evidence>
<evidence type="ECO:0000256" key="3">
    <source>
        <dbReference type="ARBA" id="ARBA00022741"/>
    </source>
</evidence>